<organism evidence="6">
    <name type="scientific">Cladocopium goreaui</name>
    <dbReference type="NCBI Taxonomy" id="2562237"/>
    <lineage>
        <taxon>Eukaryota</taxon>
        <taxon>Sar</taxon>
        <taxon>Alveolata</taxon>
        <taxon>Dinophyceae</taxon>
        <taxon>Suessiales</taxon>
        <taxon>Symbiodiniaceae</taxon>
        <taxon>Cladocopium</taxon>
    </lineage>
</organism>
<dbReference type="GO" id="GO:0004312">
    <property type="term" value="F:fatty acid synthase activity"/>
    <property type="evidence" value="ECO:0007669"/>
    <property type="project" value="TreeGrafter"/>
</dbReference>
<dbReference type="AlphaFoldDB" id="A0A9P1FX21"/>
<comment type="caution">
    <text evidence="6">The sequence shown here is derived from an EMBL/GenBank/DDBJ whole genome shotgun (WGS) entry which is preliminary data.</text>
</comment>
<keyword evidence="1" id="KW-0596">Phosphopantetheine</keyword>
<dbReference type="InterPro" id="IPR020841">
    <property type="entry name" value="PKS_Beta-ketoAc_synthase_dom"/>
</dbReference>
<dbReference type="Gene3D" id="3.40.47.10">
    <property type="match status" value="1"/>
</dbReference>
<feature type="region of interest" description="Disordered" evidence="4">
    <location>
        <begin position="181"/>
        <end position="200"/>
    </location>
</feature>
<evidence type="ECO:0000313" key="7">
    <source>
        <dbReference type="EMBL" id="CAL4777182.1"/>
    </source>
</evidence>
<evidence type="ECO:0000313" key="6">
    <source>
        <dbReference type="EMBL" id="CAI3989870.1"/>
    </source>
</evidence>
<dbReference type="GO" id="GO:0006633">
    <property type="term" value="P:fatty acid biosynthetic process"/>
    <property type="evidence" value="ECO:0007669"/>
    <property type="project" value="TreeGrafter"/>
</dbReference>
<evidence type="ECO:0000259" key="5">
    <source>
        <dbReference type="PROSITE" id="PS52004"/>
    </source>
</evidence>
<dbReference type="Pfam" id="PF02801">
    <property type="entry name" value="Ketoacyl-synt_C"/>
    <property type="match status" value="1"/>
</dbReference>
<dbReference type="NCBIfam" id="TIGR04556">
    <property type="entry name" value="PKS_assoc"/>
    <property type="match status" value="1"/>
</dbReference>
<dbReference type="CDD" id="cd00833">
    <property type="entry name" value="PKS"/>
    <property type="match status" value="1"/>
</dbReference>
<evidence type="ECO:0000256" key="4">
    <source>
        <dbReference type="SAM" id="MobiDB-lite"/>
    </source>
</evidence>
<dbReference type="SUPFAM" id="SSF53901">
    <property type="entry name" value="Thiolase-like"/>
    <property type="match status" value="2"/>
</dbReference>
<keyword evidence="3" id="KW-0808">Transferase</keyword>
<dbReference type="PANTHER" id="PTHR43775">
    <property type="entry name" value="FATTY ACID SYNTHASE"/>
    <property type="match status" value="1"/>
</dbReference>
<dbReference type="InterPro" id="IPR016039">
    <property type="entry name" value="Thiolase-like"/>
</dbReference>
<dbReference type="SMART" id="SM00825">
    <property type="entry name" value="PKS_KS"/>
    <property type="match status" value="1"/>
</dbReference>
<dbReference type="InterPro" id="IPR014030">
    <property type="entry name" value="Ketoacyl_synth_N"/>
</dbReference>
<dbReference type="InterPro" id="IPR030834">
    <property type="entry name" value="PKS_assoc_dom"/>
</dbReference>
<sequence>MRDVPAVRLNTESADSAAASERDAAAEKVAATLATQGFCLVDCGFKDKKKALLSQARNDSQEMDHWFYRPEELIFTGLFGDEGSARICPLNSPEDLKEGLKALDQEITDLAQATAPFLSFKLGLHIASRARAVLHETGPLEGVIERMTEDEAYAWLLDFRFGRVMCIICVGPGYGDFQLEAHEPSGEPGEPSPPMKPLKVASSPGTVLLVRSDKLKIRHLCRKRCFLLSCNFQASAATNMRLPANPCAERLQEWLDARLRHLKNAETDGRRADLPRHLRLTMNRQGFKGQYMAARGMASRVAPCWGPETFWCGAASGLDTMLEVPLMRWDHEKVYDSDENGWRLYKTFSRHLSVVEGADLFDNKMFGITPAESRIMDPQQRVVLEVGYEALFSAGYKKGRIMNSLGGMYLGYGVGNSDFGHVERAGDTAAEGSFGATGGSAAITANRFSFCLGMKGPSLAVDAEDASGLLAVHMGCEALHSKGRAQANEYSVCGGIKLNLAFFYWPQRQAAGWLSKTGRCLTFDNNADGWVHGDAAVNVVVKTLSDNVDGQIVVKESEPFLASLCGSSVRHTGFGASLSASHGPTEQEVISTAVQAAGLTGVDIDACETYGIANMLADPVEVNSVSRVLRLADDDDDDAPLLLRASKTAMGNAMHAGSAVSLMHAILGAVAGSIGPNLHLQQTNPYLDMSDLPLDIVSEVVPNRMSSAFVNSFARGYGGTNVSMVSYAAKERSS</sequence>
<feature type="domain" description="Ketosynthase family 3 (KS3)" evidence="5">
    <location>
        <begin position="289"/>
        <end position="726"/>
    </location>
</feature>
<keyword evidence="2" id="KW-0597">Phosphoprotein</keyword>
<dbReference type="InterPro" id="IPR050091">
    <property type="entry name" value="PKS_NRPS_Biosynth_Enz"/>
</dbReference>
<dbReference type="Proteomes" id="UP001152797">
    <property type="component" value="Unassembled WGS sequence"/>
</dbReference>
<evidence type="ECO:0000256" key="3">
    <source>
        <dbReference type="RuleBase" id="RU003694"/>
    </source>
</evidence>
<dbReference type="InterPro" id="IPR014031">
    <property type="entry name" value="Ketoacyl_synth_C"/>
</dbReference>
<keyword evidence="8" id="KW-1185">Reference proteome</keyword>
<dbReference type="EMBL" id="CAMXCT010001413">
    <property type="protein sequence ID" value="CAI3989870.1"/>
    <property type="molecule type" value="Genomic_DNA"/>
</dbReference>
<gene>
    <name evidence="6" type="ORF">C1SCF055_LOCUS16901</name>
</gene>
<proteinExistence type="inferred from homology"/>
<evidence type="ECO:0000256" key="2">
    <source>
        <dbReference type="ARBA" id="ARBA00022553"/>
    </source>
</evidence>
<dbReference type="PROSITE" id="PS52004">
    <property type="entry name" value="KS3_2"/>
    <property type="match status" value="1"/>
</dbReference>
<evidence type="ECO:0000256" key="1">
    <source>
        <dbReference type="ARBA" id="ARBA00022450"/>
    </source>
</evidence>
<reference evidence="6" key="1">
    <citation type="submission" date="2022-10" db="EMBL/GenBank/DDBJ databases">
        <authorList>
            <person name="Chen Y."/>
            <person name="Dougan E. K."/>
            <person name="Chan C."/>
            <person name="Rhodes N."/>
            <person name="Thang M."/>
        </authorList>
    </citation>
    <scope>NUCLEOTIDE SEQUENCE</scope>
</reference>
<dbReference type="OrthoDB" id="412551at2759"/>
<protein>
    <submittedName>
        <fullName evidence="7">Type I polyketide synthase</fullName>
    </submittedName>
</protein>
<dbReference type="Pfam" id="PF00109">
    <property type="entry name" value="ketoacyl-synt"/>
    <property type="match status" value="1"/>
</dbReference>
<comment type="similarity">
    <text evidence="3">Belongs to the thiolase-like superfamily. Beta-ketoacyl-ACP synthases family.</text>
</comment>
<dbReference type="PANTHER" id="PTHR43775:SF37">
    <property type="entry name" value="SI:DKEY-61P9.11"/>
    <property type="match status" value="1"/>
</dbReference>
<reference evidence="7 8" key="2">
    <citation type="submission" date="2024-05" db="EMBL/GenBank/DDBJ databases">
        <authorList>
            <person name="Chen Y."/>
            <person name="Shah S."/>
            <person name="Dougan E. K."/>
            <person name="Thang M."/>
            <person name="Chan C."/>
        </authorList>
    </citation>
    <scope>NUCLEOTIDE SEQUENCE [LARGE SCALE GENOMIC DNA]</scope>
</reference>
<name>A0A9P1FX21_9DINO</name>
<dbReference type="EMBL" id="CAMXCT030001413">
    <property type="protein sequence ID" value="CAL4777182.1"/>
    <property type="molecule type" value="Genomic_DNA"/>
</dbReference>
<evidence type="ECO:0000313" key="8">
    <source>
        <dbReference type="Proteomes" id="UP001152797"/>
    </source>
</evidence>
<dbReference type="EMBL" id="CAMXCT020001413">
    <property type="protein sequence ID" value="CAL1143245.1"/>
    <property type="molecule type" value="Genomic_DNA"/>
</dbReference>
<accession>A0A9P1FX21</accession>